<dbReference type="GeneID" id="24112098"/>
<evidence type="ECO:0000256" key="5">
    <source>
        <dbReference type="ARBA" id="ARBA00023242"/>
    </source>
</evidence>
<dbReference type="SUPFAM" id="SSF46565">
    <property type="entry name" value="Chaperone J-domain"/>
    <property type="match status" value="1"/>
</dbReference>
<evidence type="ECO:0000256" key="4">
    <source>
        <dbReference type="ARBA" id="ARBA00023186"/>
    </source>
</evidence>
<dbReference type="AlphaFoldDB" id="R9PD92"/>
<dbReference type="FunFam" id="1.10.287.110:FF:000149">
    <property type="entry name" value="Related to cell cycle control protein cwf23"/>
    <property type="match status" value="1"/>
</dbReference>
<reference evidence="9" key="1">
    <citation type="journal article" date="2013" name="Genome Announc.">
        <title>Draft genome sequence of the basidiomycetous yeast-like fungus Pseudozyma hubeiensis SY62, which produces an abundant amount of the biosurfactant mannosylerythritol lipids.</title>
        <authorList>
            <person name="Konishi M."/>
            <person name="Hatada Y."/>
            <person name="Horiuchi J."/>
        </authorList>
    </citation>
    <scope>NUCLEOTIDE SEQUENCE [LARGE SCALE GENOMIC DNA]</scope>
    <source>
        <strain evidence="9">SY62</strain>
    </source>
</reference>
<feature type="domain" description="J" evidence="7">
    <location>
        <begin position="10"/>
        <end position="92"/>
    </location>
</feature>
<name>R9PD92_PSEHS</name>
<evidence type="ECO:0000313" key="8">
    <source>
        <dbReference type="EMBL" id="GAC99232.1"/>
    </source>
</evidence>
<evidence type="ECO:0000259" key="7">
    <source>
        <dbReference type="PROSITE" id="PS50076"/>
    </source>
</evidence>
<dbReference type="SMART" id="SM00271">
    <property type="entry name" value="DnaJ"/>
    <property type="match status" value="1"/>
</dbReference>
<keyword evidence="5" id="KW-0539">Nucleus</keyword>
<keyword evidence="3" id="KW-0963">Cytoplasm</keyword>
<dbReference type="InterPro" id="IPR036869">
    <property type="entry name" value="J_dom_sf"/>
</dbReference>
<dbReference type="GO" id="GO:0005681">
    <property type="term" value="C:spliceosomal complex"/>
    <property type="evidence" value="ECO:0007669"/>
    <property type="project" value="TreeGrafter"/>
</dbReference>
<dbReference type="Proteomes" id="UP000014071">
    <property type="component" value="Unassembled WGS sequence"/>
</dbReference>
<dbReference type="PROSITE" id="PS50076">
    <property type="entry name" value="DNAJ_2"/>
    <property type="match status" value="1"/>
</dbReference>
<dbReference type="STRING" id="1305764.R9PD92"/>
<dbReference type="InterPro" id="IPR001623">
    <property type="entry name" value="DnaJ_domain"/>
</dbReference>
<dbReference type="InterPro" id="IPR052094">
    <property type="entry name" value="Pre-mRNA-splicing_ERAD"/>
</dbReference>
<dbReference type="EMBL" id="DF238829">
    <property type="protein sequence ID" value="GAC99232.1"/>
    <property type="molecule type" value="Genomic_DNA"/>
</dbReference>
<sequence length="368" mass="41681">MSSSFGEMDDSFRVLSLPPTATEAEIKKAYRKLSLRYHPDKAGKDVDPIKAAARFHEINLAYETLMDPAARARAVQRNAEDAAKRERQEQYQGRRRQMADELERNEQQALRKRQDADKAARERIAKIAELQAESRRLIKRKQQEADDKTRQTNEAAAEKRSKEEERAKAEIEPELHPLDKTVRVQFPTSQLPQLTASASGSLAAPSDPLTTPLAKTLQSQFGELEHLQFQLPASGKKIKRELMALATFKTLASAWQAVATGGEMRCTGLLEECFIGWAQYTRNSETKEKVYVEPKRVSWYKQRGILRPSDIGRVRPTVMPLDDARMDHTPQESSSTSAVYSKAYEDRTLQRLRDAIQKSSLPQAQAAQ</sequence>
<dbReference type="OrthoDB" id="376357at2759"/>
<organism evidence="8 9">
    <name type="scientific">Pseudozyma hubeiensis (strain SY62)</name>
    <name type="common">Yeast</name>
    <dbReference type="NCBI Taxonomy" id="1305764"/>
    <lineage>
        <taxon>Eukaryota</taxon>
        <taxon>Fungi</taxon>
        <taxon>Dikarya</taxon>
        <taxon>Basidiomycota</taxon>
        <taxon>Ustilaginomycotina</taxon>
        <taxon>Ustilaginomycetes</taxon>
        <taxon>Ustilaginales</taxon>
        <taxon>Ustilaginaceae</taxon>
        <taxon>Pseudozyma</taxon>
    </lineage>
</organism>
<keyword evidence="9" id="KW-1185">Reference proteome</keyword>
<keyword evidence="4" id="KW-0143">Chaperone</keyword>
<feature type="compositionally biased region" description="Basic and acidic residues" evidence="6">
    <location>
        <begin position="97"/>
        <end position="106"/>
    </location>
</feature>
<evidence type="ECO:0000256" key="2">
    <source>
        <dbReference type="ARBA" id="ARBA00004496"/>
    </source>
</evidence>
<evidence type="ECO:0000313" key="9">
    <source>
        <dbReference type="Proteomes" id="UP000014071"/>
    </source>
</evidence>
<protein>
    <recommendedName>
        <fullName evidence="7">J domain-containing protein</fullName>
    </recommendedName>
</protein>
<dbReference type="HOGENOM" id="CLU_045732_0_1_1"/>
<evidence type="ECO:0000256" key="1">
    <source>
        <dbReference type="ARBA" id="ARBA00004123"/>
    </source>
</evidence>
<evidence type="ECO:0000256" key="6">
    <source>
        <dbReference type="SAM" id="MobiDB-lite"/>
    </source>
</evidence>
<dbReference type="eggNOG" id="KOG0691">
    <property type="taxonomic scope" value="Eukaryota"/>
</dbReference>
<dbReference type="Pfam" id="PF00226">
    <property type="entry name" value="DnaJ"/>
    <property type="match status" value="1"/>
</dbReference>
<comment type="subcellular location">
    <subcellularLocation>
        <location evidence="2">Cytoplasm</location>
    </subcellularLocation>
    <subcellularLocation>
        <location evidence="1">Nucleus</location>
    </subcellularLocation>
</comment>
<feature type="region of interest" description="Disordered" evidence="6">
    <location>
        <begin position="322"/>
        <end position="341"/>
    </location>
</feature>
<dbReference type="RefSeq" id="XP_012192819.1">
    <property type="nucleotide sequence ID" value="XM_012337429.1"/>
</dbReference>
<dbReference type="PANTHER" id="PTHR44313:SF1">
    <property type="entry name" value="DNAJ HOMOLOG SUBFAMILY C MEMBER 17"/>
    <property type="match status" value="1"/>
</dbReference>
<dbReference type="GO" id="GO:0005737">
    <property type="term" value="C:cytoplasm"/>
    <property type="evidence" value="ECO:0007669"/>
    <property type="project" value="UniProtKB-SubCell"/>
</dbReference>
<dbReference type="GO" id="GO:0000390">
    <property type="term" value="P:spliceosomal complex disassembly"/>
    <property type="evidence" value="ECO:0007669"/>
    <property type="project" value="TreeGrafter"/>
</dbReference>
<accession>R9PD92</accession>
<dbReference type="PANTHER" id="PTHR44313">
    <property type="entry name" value="DNAJ HOMOLOG SUBFAMILY C MEMBER 17"/>
    <property type="match status" value="1"/>
</dbReference>
<feature type="compositionally biased region" description="Basic and acidic residues" evidence="6">
    <location>
        <begin position="78"/>
        <end position="89"/>
    </location>
</feature>
<feature type="region of interest" description="Disordered" evidence="6">
    <location>
        <begin position="139"/>
        <end position="170"/>
    </location>
</feature>
<gene>
    <name evidence="8" type="ORF">PHSY_006832</name>
</gene>
<feature type="region of interest" description="Disordered" evidence="6">
    <location>
        <begin position="76"/>
        <end position="119"/>
    </location>
</feature>
<proteinExistence type="predicted"/>
<evidence type="ECO:0000256" key="3">
    <source>
        <dbReference type="ARBA" id="ARBA00022490"/>
    </source>
</evidence>
<dbReference type="Gene3D" id="1.10.287.110">
    <property type="entry name" value="DnaJ domain"/>
    <property type="match status" value="1"/>
</dbReference>
<dbReference type="PRINTS" id="PR00625">
    <property type="entry name" value="JDOMAIN"/>
</dbReference>
<dbReference type="CDD" id="cd06257">
    <property type="entry name" value="DnaJ"/>
    <property type="match status" value="1"/>
</dbReference>